<organism evidence="8 9">
    <name type="scientific">Vanilla planifolia</name>
    <name type="common">Vanilla</name>
    <dbReference type="NCBI Taxonomy" id="51239"/>
    <lineage>
        <taxon>Eukaryota</taxon>
        <taxon>Viridiplantae</taxon>
        <taxon>Streptophyta</taxon>
        <taxon>Embryophyta</taxon>
        <taxon>Tracheophyta</taxon>
        <taxon>Spermatophyta</taxon>
        <taxon>Magnoliopsida</taxon>
        <taxon>Liliopsida</taxon>
        <taxon>Asparagales</taxon>
        <taxon>Orchidaceae</taxon>
        <taxon>Vanilloideae</taxon>
        <taxon>Vanilleae</taxon>
        <taxon>Vanilla</taxon>
    </lineage>
</organism>
<evidence type="ECO:0000256" key="5">
    <source>
        <dbReference type="RuleBase" id="RU004478"/>
    </source>
</evidence>
<keyword evidence="4" id="KW-0496">Mitochondrion</keyword>
<accession>A0A835SBV9</accession>
<dbReference type="SUPFAM" id="SSF51064">
    <property type="entry name" value="Head domain of nucleotide exchange factor GrpE"/>
    <property type="match status" value="1"/>
</dbReference>
<feature type="region of interest" description="Disordered" evidence="7">
    <location>
        <begin position="75"/>
        <end position="120"/>
    </location>
</feature>
<dbReference type="AlphaFoldDB" id="A0A835SBV9"/>
<dbReference type="GO" id="GO:0006457">
    <property type="term" value="P:protein folding"/>
    <property type="evidence" value="ECO:0007669"/>
    <property type="project" value="InterPro"/>
</dbReference>
<dbReference type="SUPFAM" id="SSF58014">
    <property type="entry name" value="Coiled-coil domain of nucleotide exchange factor GrpE"/>
    <property type="match status" value="1"/>
</dbReference>
<dbReference type="Pfam" id="PF01025">
    <property type="entry name" value="GrpE"/>
    <property type="match status" value="1"/>
</dbReference>
<dbReference type="Gene3D" id="3.90.20.20">
    <property type="match status" value="1"/>
</dbReference>
<comment type="function">
    <text evidence="4">Essential component of the PAM complex, a complex required for the translocation of transit peptide-containing proteins from the inner membrane into the mitochondrial matrix in an ATP-dependent manner.</text>
</comment>
<feature type="coiled-coil region" evidence="6">
    <location>
        <begin position="132"/>
        <end position="159"/>
    </location>
</feature>
<protein>
    <recommendedName>
        <fullName evidence="4">GrpE protein homolog</fullName>
    </recommendedName>
</protein>
<evidence type="ECO:0000256" key="1">
    <source>
        <dbReference type="ARBA" id="ARBA00004305"/>
    </source>
</evidence>
<reference evidence="8 9" key="1">
    <citation type="journal article" date="2020" name="Nat. Food">
        <title>A phased Vanilla planifolia genome enables genetic improvement of flavour and production.</title>
        <authorList>
            <person name="Hasing T."/>
            <person name="Tang H."/>
            <person name="Brym M."/>
            <person name="Khazi F."/>
            <person name="Huang T."/>
            <person name="Chambers A.H."/>
        </authorList>
    </citation>
    <scope>NUCLEOTIDE SEQUENCE [LARGE SCALE GENOMIC DNA]</scope>
    <source>
        <tissue evidence="8">Leaf</tissue>
    </source>
</reference>
<dbReference type="GO" id="GO:0051087">
    <property type="term" value="F:protein-folding chaperone binding"/>
    <property type="evidence" value="ECO:0007669"/>
    <property type="project" value="InterPro"/>
</dbReference>
<dbReference type="OrthoDB" id="201635at2759"/>
<dbReference type="InterPro" id="IPR000740">
    <property type="entry name" value="GrpE"/>
</dbReference>
<dbReference type="PROSITE" id="PS01071">
    <property type="entry name" value="GRPE"/>
    <property type="match status" value="1"/>
</dbReference>
<dbReference type="GO" id="GO:0000774">
    <property type="term" value="F:adenyl-nucleotide exchange factor activity"/>
    <property type="evidence" value="ECO:0007669"/>
    <property type="project" value="InterPro"/>
</dbReference>
<sequence length="272" mass="30887">MASRLLCRIPRMAGYLLVRTSSRPESLFRISRIEEASLSSSKWLISQKDQWRSSHFVGSISQRFGYSSSASAQATQDKINWSEDQDDVSREELPEPSQNSSGVLDMESAEDSGNSTFQKEFVDEDMKAEVDVKELIKLIAEKDELLNRKKKEIEIMQDKVLLTYAERENVLERTKREVENSKKYGIQGVEMTEKQLMEVFRKFGIEKYDPLNESFDPNRHNAVFEIPDSSKPPGTVAAVLKLGYLLHDRLIRPAEVGVTKSLSSDTGLSSEP</sequence>
<dbReference type="Proteomes" id="UP000639772">
    <property type="component" value="Chromosome 1"/>
</dbReference>
<comment type="similarity">
    <text evidence="2 5">Belongs to the GrpE family.</text>
</comment>
<evidence type="ECO:0000313" key="9">
    <source>
        <dbReference type="Proteomes" id="UP000639772"/>
    </source>
</evidence>
<evidence type="ECO:0000256" key="6">
    <source>
        <dbReference type="SAM" id="Coils"/>
    </source>
</evidence>
<dbReference type="GO" id="GO:0030150">
    <property type="term" value="P:protein import into mitochondrial matrix"/>
    <property type="evidence" value="ECO:0007669"/>
    <property type="project" value="TreeGrafter"/>
</dbReference>
<keyword evidence="3 4" id="KW-0143">Chaperone</keyword>
<dbReference type="HAMAP" id="MF_01151">
    <property type="entry name" value="GrpE"/>
    <property type="match status" value="1"/>
</dbReference>
<evidence type="ECO:0000256" key="3">
    <source>
        <dbReference type="ARBA" id="ARBA00023186"/>
    </source>
</evidence>
<dbReference type="PANTHER" id="PTHR21237:SF23">
    <property type="entry name" value="GRPE PROTEIN HOMOLOG, MITOCHONDRIAL"/>
    <property type="match status" value="1"/>
</dbReference>
<dbReference type="InterPro" id="IPR013805">
    <property type="entry name" value="GrpE_CC"/>
</dbReference>
<dbReference type="PANTHER" id="PTHR21237">
    <property type="entry name" value="GRPE PROTEIN"/>
    <property type="match status" value="1"/>
</dbReference>
<comment type="caution">
    <text evidence="8">The sequence shown here is derived from an EMBL/GenBank/DDBJ whole genome shotgun (WGS) entry which is preliminary data.</text>
</comment>
<dbReference type="Gene3D" id="2.30.22.10">
    <property type="entry name" value="Head domain of nucleotide exchange factor GrpE"/>
    <property type="match status" value="1"/>
</dbReference>
<dbReference type="GO" id="GO:0051082">
    <property type="term" value="F:unfolded protein binding"/>
    <property type="evidence" value="ECO:0007669"/>
    <property type="project" value="TreeGrafter"/>
</dbReference>
<comment type="subcellular location">
    <subcellularLocation>
        <location evidence="1 4">Mitochondrion matrix</location>
    </subcellularLocation>
</comment>
<gene>
    <name evidence="8" type="ORF">HPP92_003458</name>
</gene>
<dbReference type="PRINTS" id="PR00773">
    <property type="entry name" value="GRPEPROTEIN"/>
</dbReference>
<dbReference type="GO" id="GO:0042803">
    <property type="term" value="F:protein homodimerization activity"/>
    <property type="evidence" value="ECO:0007669"/>
    <property type="project" value="InterPro"/>
</dbReference>
<evidence type="ECO:0000256" key="4">
    <source>
        <dbReference type="RuleBase" id="RU000640"/>
    </source>
</evidence>
<dbReference type="FunFam" id="2.30.22.10:FF:000002">
    <property type="entry name" value="GrpE protein homolog"/>
    <property type="match status" value="1"/>
</dbReference>
<dbReference type="EMBL" id="JADCNM010000001">
    <property type="protein sequence ID" value="KAG0503386.1"/>
    <property type="molecule type" value="Genomic_DNA"/>
</dbReference>
<dbReference type="CDD" id="cd00446">
    <property type="entry name" value="GrpE"/>
    <property type="match status" value="1"/>
</dbReference>
<dbReference type="InterPro" id="IPR009012">
    <property type="entry name" value="GrpE_head"/>
</dbReference>
<name>A0A835SBV9_VANPL</name>
<dbReference type="GO" id="GO:0001405">
    <property type="term" value="C:PAM complex, Tim23 associated import motor"/>
    <property type="evidence" value="ECO:0007669"/>
    <property type="project" value="TreeGrafter"/>
</dbReference>
<proteinExistence type="inferred from homology"/>
<keyword evidence="6" id="KW-0175">Coiled coil</keyword>
<evidence type="ECO:0000256" key="2">
    <source>
        <dbReference type="ARBA" id="ARBA00009054"/>
    </source>
</evidence>
<evidence type="ECO:0000313" key="8">
    <source>
        <dbReference type="EMBL" id="KAG0503386.1"/>
    </source>
</evidence>
<evidence type="ECO:0000256" key="7">
    <source>
        <dbReference type="SAM" id="MobiDB-lite"/>
    </source>
</evidence>